<reference evidence="2 3" key="1">
    <citation type="submission" date="2021-06" db="EMBL/GenBank/DDBJ databases">
        <title>Caerostris extrusa draft genome.</title>
        <authorList>
            <person name="Kono N."/>
            <person name="Arakawa K."/>
        </authorList>
    </citation>
    <scope>NUCLEOTIDE SEQUENCE [LARGE SCALE GENOMIC DNA]</scope>
</reference>
<feature type="region of interest" description="Disordered" evidence="1">
    <location>
        <begin position="83"/>
        <end position="103"/>
    </location>
</feature>
<feature type="non-terminal residue" evidence="2">
    <location>
        <position position="1"/>
    </location>
</feature>
<evidence type="ECO:0000313" key="2">
    <source>
        <dbReference type="EMBL" id="GIY88577.1"/>
    </source>
</evidence>
<feature type="compositionally biased region" description="Basic and acidic residues" evidence="1">
    <location>
        <begin position="190"/>
        <end position="199"/>
    </location>
</feature>
<feature type="region of interest" description="Disordered" evidence="1">
    <location>
        <begin position="125"/>
        <end position="199"/>
    </location>
</feature>
<dbReference type="EMBL" id="BPLR01017077">
    <property type="protein sequence ID" value="GIY88577.1"/>
    <property type="molecule type" value="Genomic_DNA"/>
</dbReference>
<dbReference type="Proteomes" id="UP001054945">
    <property type="component" value="Unassembled WGS sequence"/>
</dbReference>
<proteinExistence type="predicted"/>
<keyword evidence="3" id="KW-1185">Reference proteome</keyword>
<gene>
    <name evidence="2" type="ORF">CEXT_663581</name>
</gene>
<sequence>PDLSSSDEEGPSTFTVFTEVHRDPLPLRRLPRMFPLLAGMRRSLSLSSLSSESSDVEGRWHFFLAVTTYSSEDEGSSVVPVGRNPRIQSNHGATPVAGKPNEELQADGVPEEKIVPCCVHLHLEEVPRTSSPPPGPSRGKRPSRLTRSDRAPLRRSTRLLASAKGTALPSLPKGFAPLKNSPTYNTWKQFDTRRPLLHP</sequence>
<accession>A0AAV4X227</accession>
<evidence type="ECO:0000313" key="3">
    <source>
        <dbReference type="Proteomes" id="UP001054945"/>
    </source>
</evidence>
<protein>
    <submittedName>
        <fullName evidence="2">Uncharacterized protein</fullName>
    </submittedName>
</protein>
<evidence type="ECO:0000256" key="1">
    <source>
        <dbReference type="SAM" id="MobiDB-lite"/>
    </source>
</evidence>
<organism evidence="2 3">
    <name type="scientific">Caerostris extrusa</name>
    <name type="common">Bark spider</name>
    <name type="synonym">Caerostris bankana</name>
    <dbReference type="NCBI Taxonomy" id="172846"/>
    <lineage>
        <taxon>Eukaryota</taxon>
        <taxon>Metazoa</taxon>
        <taxon>Ecdysozoa</taxon>
        <taxon>Arthropoda</taxon>
        <taxon>Chelicerata</taxon>
        <taxon>Arachnida</taxon>
        <taxon>Araneae</taxon>
        <taxon>Araneomorphae</taxon>
        <taxon>Entelegynae</taxon>
        <taxon>Araneoidea</taxon>
        <taxon>Araneidae</taxon>
        <taxon>Caerostris</taxon>
    </lineage>
</organism>
<dbReference type="AlphaFoldDB" id="A0AAV4X227"/>
<name>A0AAV4X227_CAEEX</name>
<comment type="caution">
    <text evidence="2">The sequence shown here is derived from an EMBL/GenBank/DDBJ whole genome shotgun (WGS) entry which is preliminary data.</text>
</comment>
<feature type="compositionally biased region" description="Polar residues" evidence="1">
    <location>
        <begin position="180"/>
        <end position="189"/>
    </location>
</feature>